<proteinExistence type="inferred from homology"/>
<dbReference type="Pfam" id="PF19310">
    <property type="entry name" value="TOP_N"/>
    <property type="match status" value="1"/>
</dbReference>
<keyword evidence="2 9" id="KW-0645">Protease</keyword>
<dbReference type="GO" id="GO:0046872">
    <property type="term" value="F:metal ion binding"/>
    <property type="evidence" value="ECO:0007669"/>
    <property type="project" value="UniProtKB-UniRule"/>
</dbReference>
<dbReference type="GO" id="GO:0006508">
    <property type="term" value="P:proteolysis"/>
    <property type="evidence" value="ECO:0007669"/>
    <property type="project" value="UniProtKB-KW"/>
</dbReference>
<dbReference type="Pfam" id="PF01432">
    <property type="entry name" value="Peptidase_M3"/>
    <property type="match status" value="1"/>
</dbReference>
<evidence type="ECO:0000256" key="1">
    <source>
        <dbReference type="ARBA" id="ARBA00006040"/>
    </source>
</evidence>
<dbReference type="InterPro" id="IPR045090">
    <property type="entry name" value="Pept_M3A_M3B"/>
</dbReference>
<evidence type="ECO:0000256" key="5">
    <source>
        <dbReference type="ARBA" id="ARBA00022833"/>
    </source>
</evidence>
<evidence type="ECO:0000259" key="11">
    <source>
        <dbReference type="Pfam" id="PF19310"/>
    </source>
</evidence>
<dbReference type="PANTHER" id="PTHR43660">
    <property type="entry name" value="DIPEPTIDYL CARBOXYPEPTIDASE"/>
    <property type="match status" value="1"/>
</dbReference>
<gene>
    <name evidence="12" type="ORF">A2845_03540</name>
</gene>
<evidence type="ECO:0000256" key="9">
    <source>
        <dbReference type="RuleBase" id="RU003435"/>
    </source>
</evidence>
<comment type="similarity">
    <text evidence="1 9">Belongs to the peptidase M3 family.</text>
</comment>
<evidence type="ECO:0000259" key="10">
    <source>
        <dbReference type="Pfam" id="PF01432"/>
    </source>
</evidence>
<protein>
    <recommendedName>
        <fullName evidence="8">oligopeptidase A</fullName>
        <ecNumber evidence="8">3.4.24.70</ecNumber>
    </recommendedName>
</protein>
<dbReference type="EMBL" id="MHLI01000006">
    <property type="protein sequence ID" value="OGZ05851.1"/>
    <property type="molecule type" value="Genomic_DNA"/>
</dbReference>
<dbReference type="Gene3D" id="1.10.1370.40">
    <property type="match status" value="1"/>
</dbReference>
<dbReference type="Proteomes" id="UP000177122">
    <property type="component" value="Unassembled WGS sequence"/>
</dbReference>
<dbReference type="InterPro" id="IPR034005">
    <property type="entry name" value="M3A_DCP"/>
</dbReference>
<accession>A0A1G2CYY3</accession>
<evidence type="ECO:0000256" key="6">
    <source>
        <dbReference type="ARBA" id="ARBA00023049"/>
    </source>
</evidence>
<dbReference type="InterPro" id="IPR024077">
    <property type="entry name" value="Neurolysin/TOP_dom2"/>
</dbReference>
<keyword evidence="3 9" id="KW-0479">Metal-binding</keyword>
<evidence type="ECO:0000256" key="8">
    <source>
        <dbReference type="ARBA" id="ARBA00026100"/>
    </source>
</evidence>
<evidence type="ECO:0000256" key="7">
    <source>
        <dbReference type="ARBA" id="ARBA00024603"/>
    </source>
</evidence>
<dbReference type="InterPro" id="IPR001567">
    <property type="entry name" value="Pept_M3A_M3B_dom"/>
</dbReference>
<dbReference type="EC" id="3.4.24.70" evidence="8"/>
<keyword evidence="4 9" id="KW-0378">Hydrolase</keyword>
<dbReference type="CDD" id="cd06456">
    <property type="entry name" value="M3A_DCP"/>
    <property type="match status" value="1"/>
</dbReference>
<comment type="caution">
    <text evidence="12">The sequence shown here is derived from an EMBL/GenBank/DDBJ whole genome shotgun (WGS) entry which is preliminary data.</text>
</comment>
<feature type="domain" description="Oligopeptidase A N-terminal" evidence="11">
    <location>
        <begin position="45"/>
        <end position="162"/>
    </location>
</feature>
<evidence type="ECO:0000256" key="2">
    <source>
        <dbReference type="ARBA" id="ARBA00022670"/>
    </source>
</evidence>
<dbReference type="AlphaFoldDB" id="A0A1G2CYY3"/>
<evidence type="ECO:0000313" key="13">
    <source>
        <dbReference type="Proteomes" id="UP000177122"/>
    </source>
</evidence>
<comment type="catalytic activity">
    <reaction evidence="7">
        <text>Hydrolysis of oligopeptides, with broad specificity. Gly or Ala commonly occur as P1 or P1' residues, but more distant residues are also important, as is shown by the fact that Z-Gly-Pro-Gly-|-Gly-Pro-Ala is cleaved, but not Z-(Gly)(5).</text>
        <dbReference type="EC" id="3.4.24.70"/>
    </reaction>
</comment>
<dbReference type="PANTHER" id="PTHR43660:SF1">
    <property type="entry name" value="DIPEPTIDYL CARBOXYPEPTIDASE"/>
    <property type="match status" value="1"/>
</dbReference>
<sequence length="693" mass="77948">MKFTHKRTVTPSGKIRVLTLPDWDTFSSATVLPELEALMLEGRAMIERIAAIPSPTFAELVTDSEDLFERLSLVVGPMGHLNATMQKKYPELKGPEGINAKASQLLTNFSSDLSLHEGLYFAHLRFVKSAEYAGLASAERHLIDRTIKEFTLAGVGLSPEEKAKLKLLNDEGSALGIAFSDNDLESTDAWQKHVLDEAVLAGVPDSDKSRMKDAAKEKSLEGFLITLQQPDVMAIFTYALSRELREEVQRGYATVASELRDEGKWDNAPVMRSILRNAHESARLLGHPTYADKSLATKMAASVGVEGVRKFTDDLIVLARPKAEVEFAAMKAFAAKELGITDFMPWDFSFVYERMMQALYRVDQEKVREYFPFGKVMSGLTTLLERIYGVRIIEGAVSVWREGVKFYEVYDGENVLRGAFYADMYAREGKRSGAWMDVLIASRHLLDGMQVPLAYLNCNASRPSDGGEAYLTHGDVETLFHESGHVFHHLMGLTEHPDLSMNHVEWDTVELPSQFLENWCWDKEMLQFMSEHKETKEVIPLELIERMLAAKYFNTGLVTLRQLCLGYFDLELYSKYDPANPIDPNALWEHIVTTIEVRPSHPESRFPNSFSHIFAGGYSAGYFSYMWALGLAADARRVFDESGDIFSRAVGERFVKEVLAPGSSRPMAESFRAFRGRDLDPKALAIHLGLIEK</sequence>
<dbReference type="GO" id="GO:0004222">
    <property type="term" value="F:metalloendopeptidase activity"/>
    <property type="evidence" value="ECO:0007669"/>
    <property type="project" value="UniProtKB-EC"/>
</dbReference>
<reference evidence="12 13" key="1">
    <citation type="journal article" date="2016" name="Nat. Commun.">
        <title>Thousands of microbial genomes shed light on interconnected biogeochemical processes in an aquifer system.</title>
        <authorList>
            <person name="Anantharaman K."/>
            <person name="Brown C.T."/>
            <person name="Hug L.A."/>
            <person name="Sharon I."/>
            <person name="Castelle C.J."/>
            <person name="Probst A.J."/>
            <person name="Thomas B.C."/>
            <person name="Singh A."/>
            <person name="Wilkins M.J."/>
            <person name="Karaoz U."/>
            <person name="Brodie E.L."/>
            <person name="Williams K.H."/>
            <person name="Hubbard S.S."/>
            <person name="Banfield J.F."/>
        </authorList>
    </citation>
    <scope>NUCLEOTIDE SEQUENCE [LARGE SCALE GENOMIC DNA]</scope>
</reference>
<name>A0A1G2CYY3_9BACT</name>
<evidence type="ECO:0000256" key="3">
    <source>
        <dbReference type="ARBA" id="ARBA00022723"/>
    </source>
</evidence>
<feature type="domain" description="Peptidase M3A/M3B catalytic" evidence="10">
    <location>
        <begin position="236"/>
        <end position="689"/>
    </location>
</feature>
<dbReference type="Gene3D" id="1.10.1370.10">
    <property type="entry name" value="Neurolysin, domain 3"/>
    <property type="match status" value="1"/>
</dbReference>
<evidence type="ECO:0000256" key="4">
    <source>
        <dbReference type="ARBA" id="ARBA00022801"/>
    </source>
</evidence>
<dbReference type="InterPro" id="IPR024079">
    <property type="entry name" value="MetalloPept_cat_dom_sf"/>
</dbReference>
<keyword evidence="5 9" id="KW-0862">Zinc</keyword>
<dbReference type="InterPro" id="IPR045666">
    <property type="entry name" value="OpdA_N"/>
</dbReference>
<keyword evidence="6 9" id="KW-0482">Metalloprotease</keyword>
<evidence type="ECO:0000313" key="12">
    <source>
        <dbReference type="EMBL" id="OGZ05851.1"/>
    </source>
</evidence>
<dbReference type="SUPFAM" id="SSF55486">
    <property type="entry name" value="Metalloproteases ('zincins'), catalytic domain"/>
    <property type="match status" value="1"/>
</dbReference>
<dbReference type="Gene3D" id="3.40.390.10">
    <property type="entry name" value="Collagenase (Catalytic Domain)"/>
    <property type="match status" value="1"/>
</dbReference>
<comment type="cofactor">
    <cofactor evidence="9">
        <name>Zn(2+)</name>
        <dbReference type="ChEBI" id="CHEBI:29105"/>
    </cofactor>
    <text evidence="9">Binds 1 zinc ion.</text>
</comment>
<organism evidence="12 13">
    <name type="scientific">Candidatus Lloydbacteria bacterium RIFCSPHIGHO2_01_FULL_49_22</name>
    <dbReference type="NCBI Taxonomy" id="1798658"/>
    <lineage>
        <taxon>Bacteria</taxon>
        <taxon>Candidatus Lloydiibacteriota</taxon>
    </lineage>
</organism>